<evidence type="ECO:0000256" key="5">
    <source>
        <dbReference type="PROSITE-ProRule" id="PRU10015"/>
    </source>
</evidence>
<dbReference type="InterPro" id="IPR010280">
    <property type="entry name" value="U5_MeTrfase_fam"/>
</dbReference>
<organism evidence="6 7">
    <name type="scientific">Brevibacterium ravenspurgense</name>
    <dbReference type="NCBI Taxonomy" id="479117"/>
    <lineage>
        <taxon>Bacteria</taxon>
        <taxon>Bacillati</taxon>
        <taxon>Actinomycetota</taxon>
        <taxon>Actinomycetes</taxon>
        <taxon>Micrococcales</taxon>
        <taxon>Brevibacteriaceae</taxon>
        <taxon>Brevibacterium</taxon>
    </lineage>
</organism>
<evidence type="ECO:0000256" key="1">
    <source>
        <dbReference type="ARBA" id="ARBA00022603"/>
    </source>
</evidence>
<dbReference type="AlphaFoldDB" id="A0A150HCV8"/>
<feature type="binding site" evidence="4">
    <location>
        <position position="334"/>
    </location>
    <ligand>
        <name>S-adenosyl-L-methionine</name>
        <dbReference type="ChEBI" id="CHEBI:59789"/>
    </ligand>
</feature>
<dbReference type="EC" id="2.1.1.189" evidence="6"/>
<comment type="similarity">
    <text evidence="4">Belongs to the class I-like SAM-binding methyltransferase superfamily. RNA M5U methyltransferase family.</text>
</comment>
<dbReference type="GO" id="GO:0070475">
    <property type="term" value="P:rRNA base methylation"/>
    <property type="evidence" value="ECO:0007669"/>
    <property type="project" value="TreeGrafter"/>
</dbReference>
<dbReference type="Gene3D" id="2.40.50.1070">
    <property type="match status" value="1"/>
</dbReference>
<gene>
    <name evidence="6" type="primary">rlmC</name>
    <name evidence="6" type="ORF">Bravens_00108</name>
</gene>
<dbReference type="Proteomes" id="UP000243589">
    <property type="component" value="Unassembled WGS sequence"/>
</dbReference>
<dbReference type="PATRIC" id="fig|479117.4.peg.106"/>
<dbReference type="PROSITE" id="PS01230">
    <property type="entry name" value="TRMA_1"/>
    <property type="match status" value="1"/>
</dbReference>
<keyword evidence="2 4" id="KW-0808">Transferase</keyword>
<reference evidence="6 7" key="1">
    <citation type="submission" date="2016-01" db="EMBL/GenBank/DDBJ databases">
        <title>Use of Whole Genome Sequencing to ascertain that Brevibacterium massiliense (Roux, Raoult 2009) is a later heterotypic synonym of Brevibacterium ravenspurgense (Mages 2008).</title>
        <authorList>
            <person name="Bernier A.-M."/>
            <person name="Burdz T."/>
            <person name="Huynh C."/>
            <person name="Pachecho A.L."/>
            <person name="Wiebe D."/>
            <person name="Bonner C."/>
            <person name="Bernard K."/>
        </authorList>
    </citation>
    <scope>NUCLEOTIDE SEQUENCE [LARGE SCALE GENOMIC DNA]</scope>
    <source>
        <strain evidence="6 7">CCUG56047</strain>
    </source>
</reference>
<evidence type="ECO:0000313" key="6">
    <source>
        <dbReference type="EMBL" id="KXZ59638.1"/>
    </source>
</evidence>
<dbReference type="InterPro" id="IPR029063">
    <property type="entry name" value="SAM-dependent_MTases_sf"/>
</dbReference>
<evidence type="ECO:0000313" key="7">
    <source>
        <dbReference type="Proteomes" id="UP000243589"/>
    </source>
</evidence>
<dbReference type="CDD" id="cd02440">
    <property type="entry name" value="AdoMet_MTases"/>
    <property type="match status" value="1"/>
</dbReference>
<feature type="active site" evidence="5">
    <location>
        <position position="361"/>
    </location>
</feature>
<dbReference type="PANTHER" id="PTHR11061:SF30">
    <property type="entry name" value="TRNA (URACIL(54)-C(5))-METHYLTRANSFERASE"/>
    <property type="match status" value="1"/>
</dbReference>
<feature type="binding site" evidence="4">
    <location>
        <position position="283"/>
    </location>
    <ligand>
        <name>S-adenosyl-L-methionine</name>
        <dbReference type="ChEBI" id="CHEBI:59789"/>
    </ligand>
</feature>
<protein>
    <submittedName>
        <fullName evidence="6">23S rRNA (Uracil(747)-C(5))-methyltransferase RlmC</fullName>
        <ecNumber evidence="6">2.1.1.189</ecNumber>
    </submittedName>
</protein>
<feature type="active site" description="Nucleophile" evidence="4">
    <location>
        <position position="361"/>
    </location>
</feature>
<dbReference type="Pfam" id="PF05958">
    <property type="entry name" value="tRNA_U5-meth_tr"/>
    <property type="match status" value="1"/>
</dbReference>
<evidence type="ECO:0000256" key="3">
    <source>
        <dbReference type="ARBA" id="ARBA00022691"/>
    </source>
</evidence>
<feature type="binding site" evidence="4">
    <location>
        <position position="260"/>
    </location>
    <ligand>
        <name>S-adenosyl-L-methionine</name>
        <dbReference type="ChEBI" id="CHEBI:59789"/>
    </ligand>
</feature>
<keyword evidence="7" id="KW-1185">Reference proteome</keyword>
<dbReference type="PANTHER" id="PTHR11061">
    <property type="entry name" value="RNA M5U METHYLTRANSFERASE"/>
    <property type="match status" value="1"/>
</dbReference>
<keyword evidence="3 4" id="KW-0949">S-adenosyl-L-methionine</keyword>
<evidence type="ECO:0000256" key="4">
    <source>
        <dbReference type="PROSITE-ProRule" id="PRU01024"/>
    </source>
</evidence>
<sequence>MFCAHYAADRCRTCSLIEVPTDQRLTRIERELAANIEHALADRSPDAVFADPITSADSGFRNTAKMAVGGTVNEPTLGILDEDFAGIDLSDCPLYSPAIHRALEAIPSIIKAAQIPPYRVRARKGELKYVIVTEGDDGRLAIRFVLRTESALPRLKEKLPRLLQALPNIALISANINPEHTAIIEGPTEIHLHGERSLPVTQGDVTLLPGPQSFLQTNTAVAGELYRTVRQWIADAAEAHAATHQTAANPTSPLTVWDLYCGVGGFALHAALASPQVRVHAAELNPEAVERAQEAARRLVSEHPEVEDRVEFTAEDAFTWAREQSEPADLLIVNPPRRGLGKPMSQWIENSGIATVIYSSCNPRTLTADLANMPGYRAEIVRIVDMFPHSPHAEVLTKLKRL</sequence>
<accession>A0A150HCV8</accession>
<dbReference type="GO" id="GO:0070041">
    <property type="term" value="F:rRNA (uridine-C5-)-methyltransferase activity"/>
    <property type="evidence" value="ECO:0007669"/>
    <property type="project" value="TreeGrafter"/>
</dbReference>
<name>A0A150HCV8_9MICO</name>
<dbReference type="RefSeq" id="WP_062019387.1">
    <property type="nucleotide sequence ID" value="NZ_LQQC01000002.1"/>
</dbReference>
<feature type="binding site" evidence="4">
    <location>
        <position position="216"/>
    </location>
    <ligand>
        <name>S-adenosyl-L-methionine</name>
        <dbReference type="ChEBI" id="CHEBI:59789"/>
    </ligand>
</feature>
<dbReference type="Gene3D" id="3.40.50.150">
    <property type="entry name" value="Vaccinia Virus protein VP39"/>
    <property type="match status" value="1"/>
</dbReference>
<dbReference type="EMBL" id="LQQC01000002">
    <property type="protein sequence ID" value="KXZ59638.1"/>
    <property type="molecule type" value="Genomic_DNA"/>
</dbReference>
<evidence type="ECO:0000256" key="2">
    <source>
        <dbReference type="ARBA" id="ARBA00022679"/>
    </source>
</evidence>
<keyword evidence="1 4" id="KW-0489">Methyltransferase</keyword>
<dbReference type="PROSITE" id="PS51687">
    <property type="entry name" value="SAM_MT_RNA_M5U"/>
    <property type="match status" value="1"/>
</dbReference>
<proteinExistence type="inferred from homology"/>
<dbReference type="SUPFAM" id="SSF53335">
    <property type="entry name" value="S-adenosyl-L-methionine-dependent methyltransferases"/>
    <property type="match status" value="1"/>
</dbReference>
<dbReference type="InterPro" id="IPR030390">
    <property type="entry name" value="MeTrfase_TrmA_AS"/>
</dbReference>
<comment type="caution">
    <text evidence="6">The sequence shown here is derived from an EMBL/GenBank/DDBJ whole genome shotgun (WGS) entry which is preliminary data.</text>
</comment>